<dbReference type="Gene3D" id="3.20.20.80">
    <property type="entry name" value="Glycosidases"/>
    <property type="match status" value="1"/>
</dbReference>
<evidence type="ECO:0000313" key="2">
    <source>
        <dbReference type="EMBL" id="QHI68376.1"/>
    </source>
</evidence>
<evidence type="ECO:0000313" key="3">
    <source>
        <dbReference type="Proteomes" id="UP000464954"/>
    </source>
</evidence>
<dbReference type="EMBL" id="CP047593">
    <property type="protein sequence ID" value="QHI68376.1"/>
    <property type="molecule type" value="Genomic_DNA"/>
</dbReference>
<evidence type="ECO:0000259" key="1">
    <source>
        <dbReference type="Pfam" id="PF18206"/>
    </source>
</evidence>
<gene>
    <name evidence="2" type="ORF">GT409_02525</name>
</gene>
<dbReference type="Proteomes" id="UP000464954">
    <property type="component" value="Chromosome"/>
</dbReference>
<dbReference type="KEGG" id="taer:GT409_02525"/>
<sequence length="651" mass="74896">MKMLSCMLFSLLATDSLTTAETIRVTTDFSRSYSIMGEQHLDRTTFFNLHGNLGSQPSSTAWMEERAVYDYRWIPSRGFLRTDGAPESTNNLGFTDPDYWTQDGLKNWRFKTAENRFPGLTHSQVLVNKPLYFPLYMGEYLYYGEIDDDNGVLTPVNDEAYADITMYAITNMVKYNSPIPDYMEFRNETDCIGNWGYHWGTNSYELIRLFSNTMGEKLHDAFPGLRMCAPSYAWPFMEVDNFDHWETKFAKFAYSPENEIDCYALHLFERDYCSRNGSLNQYSAQYETDNCILSQGKLRAHLDLIDNYRYENDNGSLPEYIFTACAPLIYSNAVGYPRNNDITTWQAADFYQVARGLNSMILQLMERPDRTEKIVPFINFCASIWGTWAPEYPWVLFEENVPGSTNETDFSETEFVNFLRMWTDIDGDFLSCSSSNQDQVLSKAFVTNDTVFIVAQNIFSNNLTVSFDNILGTNSIQTMKRKRYRLDTSGVVHYYDWATVTFDISNVTLYPDELFMLKVSLSDTISYTAPHIDENLYYANKYMQYIAANTEKRFGITLPNPLPVTEYVYLDFGLFRDGGFSGDPTYVRLNDNYDLASLDLSSSLGITNYWKTLRLSVPSEYLTDGYNTVQIKFPSGGGYITSCKLVLGETD</sequence>
<organism evidence="2 3">
    <name type="scientific">Tichowtungia aerotolerans</name>
    <dbReference type="NCBI Taxonomy" id="2697043"/>
    <lineage>
        <taxon>Bacteria</taxon>
        <taxon>Pseudomonadati</taxon>
        <taxon>Kiritimatiellota</taxon>
        <taxon>Tichowtungiia</taxon>
        <taxon>Tichowtungiales</taxon>
        <taxon>Tichowtungiaceae</taxon>
        <taxon>Tichowtungia</taxon>
    </lineage>
</organism>
<protein>
    <recommendedName>
        <fullName evidence="1">Porphyranase beta-sandwich domain-containing protein</fullName>
    </recommendedName>
</protein>
<keyword evidence="3" id="KW-1185">Reference proteome</keyword>
<dbReference type="RefSeq" id="WP_160626637.1">
    <property type="nucleotide sequence ID" value="NZ_CP047593.1"/>
</dbReference>
<proteinExistence type="predicted"/>
<dbReference type="AlphaFoldDB" id="A0A6P1M9X4"/>
<dbReference type="Gene3D" id="2.60.120.1200">
    <property type="match status" value="1"/>
</dbReference>
<name>A0A6P1M9X4_9BACT</name>
<accession>A0A6P1M9X4</accession>
<dbReference type="InterPro" id="IPR040527">
    <property type="entry name" value="Beta-sand_Porphyrn"/>
</dbReference>
<dbReference type="Pfam" id="PF18206">
    <property type="entry name" value="Porphyrn_cat_1"/>
    <property type="match status" value="1"/>
</dbReference>
<reference evidence="2 3" key="1">
    <citation type="submission" date="2020-01" db="EMBL/GenBank/DDBJ databases">
        <title>Ponticoccus aerotolerans gen. nov., sp. nov., an anaerobic bacterium and proposal of Ponticoccusceae fam. nov., Ponticoccusles ord. nov. and Ponticoccuse classis nov. in the phylum Kiritimatiellaeota.</title>
        <authorList>
            <person name="Zhou L.Y."/>
            <person name="Du Z.J."/>
        </authorList>
    </citation>
    <scope>NUCLEOTIDE SEQUENCE [LARGE SCALE GENOMIC DNA]</scope>
    <source>
        <strain evidence="2 3">S-5007</strain>
    </source>
</reference>
<feature type="domain" description="Porphyranase beta-sandwich" evidence="1">
    <location>
        <begin position="440"/>
        <end position="544"/>
    </location>
</feature>